<evidence type="ECO:0000256" key="1">
    <source>
        <dbReference type="SAM" id="MobiDB-lite"/>
    </source>
</evidence>
<evidence type="ECO:0000259" key="3">
    <source>
        <dbReference type="Pfam" id="PF06791"/>
    </source>
</evidence>
<reference evidence="4" key="1">
    <citation type="journal article" date="2015" name="Nature">
        <title>Complex archaea that bridge the gap between prokaryotes and eukaryotes.</title>
        <authorList>
            <person name="Spang A."/>
            <person name="Saw J.H."/>
            <person name="Jorgensen S.L."/>
            <person name="Zaremba-Niedzwiedzka K."/>
            <person name="Martijn J."/>
            <person name="Lind A.E."/>
            <person name="van Eijk R."/>
            <person name="Schleper C."/>
            <person name="Guy L."/>
            <person name="Ettema T.J."/>
        </authorList>
    </citation>
    <scope>NUCLEOTIDE SEQUENCE</scope>
</reference>
<keyword evidence="2" id="KW-0812">Transmembrane</keyword>
<feature type="region of interest" description="Disordered" evidence="1">
    <location>
        <begin position="663"/>
        <end position="694"/>
    </location>
</feature>
<proteinExistence type="predicted"/>
<dbReference type="EMBL" id="LAZR01018434">
    <property type="protein sequence ID" value="KKL96430.1"/>
    <property type="molecule type" value="Genomic_DNA"/>
</dbReference>
<feature type="transmembrane region" description="Helical" evidence="2">
    <location>
        <begin position="141"/>
        <end position="167"/>
    </location>
</feature>
<feature type="non-terminal residue" evidence="4">
    <location>
        <position position="815"/>
    </location>
</feature>
<dbReference type="InterPro" id="IPR009628">
    <property type="entry name" value="Phage_tape_measure_N"/>
</dbReference>
<feature type="region of interest" description="Disordered" evidence="1">
    <location>
        <begin position="620"/>
        <end position="639"/>
    </location>
</feature>
<dbReference type="Pfam" id="PF06791">
    <property type="entry name" value="TMP_2"/>
    <property type="match status" value="1"/>
</dbReference>
<accession>A0A0F9IRS5</accession>
<feature type="domain" description="Bacteriophage tail tape measure N-terminal" evidence="3">
    <location>
        <begin position="131"/>
        <end position="269"/>
    </location>
</feature>
<keyword evidence="2" id="KW-1133">Transmembrane helix</keyword>
<protein>
    <recommendedName>
        <fullName evidence="3">Bacteriophage tail tape measure N-terminal domain-containing protein</fullName>
    </recommendedName>
</protein>
<name>A0A0F9IRS5_9ZZZZ</name>
<evidence type="ECO:0000256" key="2">
    <source>
        <dbReference type="SAM" id="Phobius"/>
    </source>
</evidence>
<evidence type="ECO:0000313" key="4">
    <source>
        <dbReference type="EMBL" id="KKL96430.1"/>
    </source>
</evidence>
<sequence length="815" mass="90992">MERAQVRQSKALVGAREKYLNLSSAIKRSGMEQEKMDSLLQKTKSTIGAFTKSMGAGSATTQKFTEAQNKFTRRMGESKRELTEFNSELRKSNMKKAAKETKELQRRMEELTKSVQIALGPLSGVASRITAFTALMKSGAAPVAIFAGTIIGFSFALIKSASAAAIFQMEVLRMDAILKATGRTAQITVEELAVVADRLGEATLTTESAARRAISVLLSFPTLPAKNMKEVLGLAQDLSSVMKLDLSSAAAQLGRALEDPVGGMSALRRAGVIFSEQEKELIKDLVELNMAAEAQEIILNNLAGTLGGAAKREAEGLAGAWDTLKERMTDFLNIAGAVVAEPLTDWLKDINERMKSLANETDIAKRVGILFAETILLLRGAFDLLKITLDGLNIVSYVTGFTNLLNVLGAITEEVVPTLKSEKKLRDQIAVISAKEGTVRQLILGIVFRTNKLWKQQADLIAKGSRTTFREKARLRGIFNALNRVHQSKVSHERELFSLIRRRAKFEAQLAKRKEFTRPLKEAAASITAALKRAIAEKTPEEIRAEKAKKAHKDRDLAATAASVRLIKNTQSLNKFMATLGASSAKLDEELAEIHQENTIKRIKNNADFQKSLVETEEREREEFKKTQEESKKSLDRMEKDRQSTAIFLMSLAIEGQKFIQKARKDDQTEQQKTALRESENEARRAATLTKAREDFVNTQEKSRKFLDGEEEKRRRAREKQERESSRNLVKIWQEYWTQIEKDRKEAWEIQIEGDKLVLETRIAMAAKERELVEQLMEIQKKAGKAQRMFVDSFASGLASGFADMIVNGERAKDV</sequence>
<comment type="caution">
    <text evidence="4">The sequence shown here is derived from an EMBL/GenBank/DDBJ whole genome shotgun (WGS) entry which is preliminary data.</text>
</comment>
<gene>
    <name evidence="4" type="ORF">LCGC14_1844550</name>
</gene>
<organism evidence="4">
    <name type="scientific">marine sediment metagenome</name>
    <dbReference type="NCBI Taxonomy" id="412755"/>
    <lineage>
        <taxon>unclassified sequences</taxon>
        <taxon>metagenomes</taxon>
        <taxon>ecological metagenomes</taxon>
    </lineage>
</organism>
<keyword evidence="2" id="KW-0472">Membrane</keyword>
<dbReference type="AlphaFoldDB" id="A0A0F9IRS5"/>